<comment type="caution">
    <text evidence="3">The sequence shown here is derived from an EMBL/GenBank/DDBJ whole genome shotgun (WGS) entry which is preliminary data.</text>
</comment>
<dbReference type="PANTHER" id="PTHR22911:SF103">
    <property type="entry name" value="BLR2811 PROTEIN"/>
    <property type="match status" value="1"/>
</dbReference>
<dbReference type="EMBL" id="PIUM01000008">
    <property type="protein sequence ID" value="PKU24830.1"/>
    <property type="molecule type" value="Genomic_DNA"/>
</dbReference>
<accession>A0A2N3PWQ8</accession>
<feature type="transmembrane region" description="Helical" evidence="1">
    <location>
        <begin position="102"/>
        <end position="120"/>
    </location>
</feature>
<keyword evidence="1" id="KW-0472">Membrane</keyword>
<evidence type="ECO:0000256" key="1">
    <source>
        <dbReference type="SAM" id="Phobius"/>
    </source>
</evidence>
<dbReference type="SUPFAM" id="SSF103481">
    <property type="entry name" value="Multidrug resistance efflux transporter EmrE"/>
    <property type="match status" value="2"/>
</dbReference>
<organism evidence="3 4">
    <name type="scientific">Telmatospirillum siberiense</name>
    <dbReference type="NCBI Taxonomy" id="382514"/>
    <lineage>
        <taxon>Bacteria</taxon>
        <taxon>Pseudomonadati</taxon>
        <taxon>Pseudomonadota</taxon>
        <taxon>Alphaproteobacteria</taxon>
        <taxon>Rhodospirillales</taxon>
        <taxon>Rhodospirillaceae</taxon>
        <taxon>Telmatospirillum</taxon>
    </lineage>
</organism>
<feature type="transmembrane region" description="Helical" evidence="1">
    <location>
        <begin position="155"/>
        <end position="173"/>
    </location>
</feature>
<keyword evidence="1" id="KW-0812">Transmembrane</keyword>
<evidence type="ECO:0000313" key="3">
    <source>
        <dbReference type="EMBL" id="PKU24830.1"/>
    </source>
</evidence>
<dbReference type="Pfam" id="PF00892">
    <property type="entry name" value="EamA"/>
    <property type="match status" value="2"/>
</dbReference>
<name>A0A2N3PWQ8_9PROT</name>
<gene>
    <name evidence="3" type="ORF">CWS72_09600</name>
</gene>
<dbReference type="InterPro" id="IPR037185">
    <property type="entry name" value="EmrE-like"/>
</dbReference>
<dbReference type="InterPro" id="IPR000620">
    <property type="entry name" value="EamA_dom"/>
</dbReference>
<feature type="transmembrane region" description="Helical" evidence="1">
    <location>
        <begin position="242"/>
        <end position="262"/>
    </location>
</feature>
<dbReference type="GO" id="GO:0016020">
    <property type="term" value="C:membrane"/>
    <property type="evidence" value="ECO:0007669"/>
    <property type="project" value="InterPro"/>
</dbReference>
<feature type="transmembrane region" description="Helical" evidence="1">
    <location>
        <begin position="132"/>
        <end position="149"/>
    </location>
</feature>
<dbReference type="PANTHER" id="PTHR22911">
    <property type="entry name" value="ACYL-MALONYL CONDENSING ENZYME-RELATED"/>
    <property type="match status" value="1"/>
</dbReference>
<feature type="domain" description="EamA" evidence="2">
    <location>
        <begin position="14"/>
        <end position="146"/>
    </location>
</feature>
<feature type="domain" description="EamA" evidence="2">
    <location>
        <begin position="156"/>
        <end position="280"/>
    </location>
</feature>
<feature type="transmembrane region" description="Helical" evidence="1">
    <location>
        <begin position="12"/>
        <end position="33"/>
    </location>
</feature>
<dbReference type="Proteomes" id="UP000233293">
    <property type="component" value="Unassembled WGS sequence"/>
</dbReference>
<feature type="transmembrane region" description="Helical" evidence="1">
    <location>
        <begin position="45"/>
        <end position="67"/>
    </location>
</feature>
<sequence length="294" mass="31908">MTSFASTPHGNLSRGILWLLLAVTLFVCMDSVAKFLTTRIPVSQIVWARYVFHLTAMLPVILWHGPLRLAVTSRPGLQIARSLMLLAVTLLFNMGFRHLPLATVTAIGFATPLVVTALAVPLLKEKVGPRRWAAVLVGFAGVLVVVRPGSGSFDLAVLFPLAGAVCNGCYQLATRALSGRDRALTTIFWTGLGGCAAMTPVMPWVWHSPDALEWGLLVLYGSLGFVSHYMLILAFHHASASVLAPFSYTQLVLAILSGVIFFHNVPDVWTLVGTTLICCSGLYVWYRQKQTSGT</sequence>
<proteinExistence type="predicted"/>
<feature type="transmembrane region" description="Helical" evidence="1">
    <location>
        <begin position="268"/>
        <end position="286"/>
    </location>
</feature>
<dbReference type="AlphaFoldDB" id="A0A2N3PWQ8"/>
<feature type="transmembrane region" description="Helical" evidence="1">
    <location>
        <begin position="185"/>
        <end position="206"/>
    </location>
</feature>
<dbReference type="RefSeq" id="WP_101250373.1">
    <property type="nucleotide sequence ID" value="NZ_PIUM01000008.1"/>
</dbReference>
<protein>
    <submittedName>
        <fullName evidence="3">EamA/RhaT family transporter</fullName>
    </submittedName>
</protein>
<keyword evidence="1" id="KW-1133">Transmembrane helix</keyword>
<dbReference type="OrthoDB" id="9812899at2"/>
<feature type="transmembrane region" description="Helical" evidence="1">
    <location>
        <begin position="212"/>
        <end position="235"/>
    </location>
</feature>
<keyword evidence="4" id="KW-1185">Reference proteome</keyword>
<evidence type="ECO:0000259" key="2">
    <source>
        <dbReference type="Pfam" id="PF00892"/>
    </source>
</evidence>
<evidence type="ECO:0000313" key="4">
    <source>
        <dbReference type="Proteomes" id="UP000233293"/>
    </source>
</evidence>
<reference evidence="4" key="1">
    <citation type="submission" date="2017-12" db="EMBL/GenBank/DDBJ databases">
        <title>Draft genome sequence of Telmatospirillum siberiense 26-4b1T, an acidotolerant peatland alphaproteobacterium potentially involved in sulfur cycling.</title>
        <authorList>
            <person name="Hausmann B."/>
            <person name="Pjevac P."/>
            <person name="Schreck K."/>
            <person name="Herbold C.W."/>
            <person name="Daims H."/>
            <person name="Wagner M."/>
            <person name="Pester M."/>
            <person name="Loy A."/>
        </authorList>
    </citation>
    <scope>NUCLEOTIDE SEQUENCE [LARGE SCALE GENOMIC DNA]</scope>
    <source>
        <strain evidence="4">26-4b1</strain>
    </source>
</reference>